<evidence type="ECO:0008006" key="3">
    <source>
        <dbReference type="Google" id="ProtNLM"/>
    </source>
</evidence>
<keyword evidence="2" id="KW-1185">Reference proteome</keyword>
<accession>A0A4S4FFT3</accession>
<reference evidence="1 2" key="1">
    <citation type="submission" date="2019-04" db="EMBL/GenBank/DDBJ databases">
        <authorList>
            <person name="Jiang L."/>
        </authorList>
    </citation>
    <scope>NUCLEOTIDE SEQUENCE [LARGE SCALE GENOMIC DNA]</scope>
    <source>
        <strain evidence="1 2">YIM 131861</strain>
    </source>
</reference>
<name>A0A4S4FFT3_9MICO</name>
<evidence type="ECO:0000313" key="2">
    <source>
        <dbReference type="Proteomes" id="UP000307380"/>
    </source>
</evidence>
<dbReference type="Proteomes" id="UP000307380">
    <property type="component" value="Unassembled WGS sequence"/>
</dbReference>
<evidence type="ECO:0000313" key="1">
    <source>
        <dbReference type="EMBL" id="THG29070.1"/>
    </source>
</evidence>
<dbReference type="OrthoDB" id="530515at2"/>
<sequence>MMNTVTITDSALIVEPQGLDKLWSFTRKLEIPLDHVRGATLDSGADSEPKGLRAPGLNVPGKWSGTFTKDGDRSFWNVSAPGETVVVELSDEHYARLFLTVDQPRSVVDAVNLALQQH</sequence>
<gene>
    <name evidence="1" type="ORF">E6C70_15745</name>
</gene>
<comment type="caution">
    <text evidence="1">The sequence shown here is derived from an EMBL/GenBank/DDBJ whole genome shotgun (WGS) entry which is preliminary data.</text>
</comment>
<proteinExistence type="predicted"/>
<organism evidence="1 2">
    <name type="scientific">Orlajensenia flava</name>
    <dbReference type="NCBI Taxonomy" id="2565934"/>
    <lineage>
        <taxon>Bacteria</taxon>
        <taxon>Bacillati</taxon>
        <taxon>Actinomycetota</taxon>
        <taxon>Actinomycetes</taxon>
        <taxon>Micrococcales</taxon>
        <taxon>Microbacteriaceae</taxon>
        <taxon>Orlajensenia</taxon>
    </lineage>
</organism>
<dbReference type="AlphaFoldDB" id="A0A4S4FFT3"/>
<protein>
    <recommendedName>
        <fullName evidence="3">Bacterial Pleckstrin homology domain-containing protein</fullName>
    </recommendedName>
</protein>
<dbReference type="EMBL" id="SSSN01000015">
    <property type="protein sequence ID" value="THG29070.1"/>
    <property type="molecule type" value="Genomic_DNA"/>
</dbReference>